<keyword evidence="7" id="KW-1185">Reference proteome</keyword>
<dbReference type="SUPFAM" id="SSF47031">
    <property type="entry name" value="Second domain of FERM"/>
    <property type="match status" value="1"/>
</dbReference>
<reference evidence="7" key="1">
    <citation type="submission" date="2012-04" db="EMBL/GenBank/DDBJ databases">
        <title>The Genome Sequence of Loa loa.</title>
        <authorList>
            <consortium name="The Broad Institute Genome Sequencing Platform"/>
            <consortium name="Broad Institute Genome Sequencing Center for Infectious Disease"/>
            <person name="Nutman T.B."/>
            <person name="Fink D.L."/>
            <person name="Russ C."/>
            <person name="Young S."/>
            <person name="Zeng Q."/>
            <person name="Gargeya S."/>
            <person name="Alvarado L."/>
            <person name="Berlin A."/>
            <person name="Chapman S.B."/>
            <person name="Chen Z."/>
            <person name="Freedman E."/>
            <person name="Gellesch M."/>
            <person name="Goldberg J."/>
            <person name="Griggs A."/>
            <person name="Gujja S."/>
            <person name="Heilman E.R."/>
            <person name="Heiman D."/>
            <person name="Howarth C."/>
            <person name="Mehta T."/>
            <person name="Neiman D."/>
            <person name="Pearson M."/>
            <person name="Roberts A."/>
            <person name="Saif S."/>
            <person name="Shea T."/>
            <person name="Shenoy N."/>
            <person name="Sisk P."/>
            <person name="Stolte C."/>
            <person name="Sykes S."/>
            <person name="White J."/>
            <person name="Yandava C."/>
            <person name="Haas B."/>
            <person name="Henn M.R."/>
            <person name="Nusbaum C."/>
            <person name="Birren B."/>
        </authorList>
    </citation>
    <scope>NUCLEOTIDE SEQUENCE [LARGE SCALE GENOMIC DNA]</scope>
</reference>
<dbReference type="Pfam" id="PF09379">
    <property type="entry name" value="FERM_N"/>
    <property type="match status" value="1"/>
</dbReference>
<dbReference type="STRING" id="7209.A0A1I7V6C9"/>
<dbReference type="InterPro" id="IPR014352">
    <property type="entry name" value="FERM/acyl-CoA-bd_prot_sf"/>
</dbReference>
<dbReference type="FunCoup" id="A0A1I7V6C9">
    <property type="interactions" value="1045"/>
</dbReference>
<dbReference type="PANTHER" id="PTHR46079">
    <property type="entry name" value="FERM DOMAIN-CONTAINING PROTEIN 4"/>
    <property type="match status" value="1"/>
</dbReference>
<dbReference type="Proteomes" id="UP000095285">
    <property type="component" value="Unassembled WGS sequence"/>
</dbReference>
<dbReference type="InterPro" id="IPR035963">
    <property type="entry name" value="FERM_2"/>
</dbReference>
<evidence type="ECO:0000256" key="4">
    <source>
        <dbReference type="SAM" id="Coils"/>
    </source>
</evidence>
<feature type="region of interest" description="Disordered" evidence="5">
    <location>
        <begin position="607"/>
        <end position="690"/>
    </location>
</feature>
<evidence type="ECO:0000259" key="6">
    <source>
        <dbReference type="PROSITE" id="PS50057"/>
    </source>
</evidence>
<dbReference type="PANTHER" id="PTHR46079:SF2">
    <property type="entry name" value="FERM DOMAIN-CONTAINING PROTEIN"/>
    <property type="match status" value="1"/>
</dbReference>
<feature type="compositionally biased region" description="Polar residues" evidence="5">
    <location>
        <begin position="611"/>
        <end position="621"/>
    </location>
</feature>
<dbReference type="InterPro" id="IPR047176">
    <property type="entry name" value="FRMD4A/B"/>
</dbReference>
<name>A0A1I7V6C9_LOALO</name>
<evidence type="ECO:0000256" key="5">
    <source>
        <dbReference type="SAM" id="MobiDB-lite"/>
    </source>
</evidence>
<feature type="coiled-coil region" evidence="4">
    <location>
        <begin position="457"/>
        <end position="495"/>
    </location>
</feature>
<dbReference type="OrthoDB" id="10063592at2759"/>
<dbReference type="InterPro" id="IPR000299">
    <property type="entry name" value="FERM_domain"/>
</dbReference>
<evidence type="ECO:0000256" key="1">
    <source>
        <dbReference type="ARBA" id="ARBA00004496"/>
    </source>
</evidence>
<comment type="subcellular location">
    <subcellularLocation>
        <location evidence="1">Cytoplasm</location>
    </subcellularLocation>
</comment>
<dbReference type="Pfam" id="PF09380">
    <property type="entry name" value="FERM_C"/>
    <property type="match status" value="1"/>
</dbReference>
<dbReference type="InterPro" id="IPR019749">
    <property type="entry name" value="Band_41_domain"/>
</dbReference>
<feature type="compositionally biased region" description="Polar residues" evidence="5">
    <location>
        <begin position="1042"/>
        <end position="1061"/>
    </location>
</feature>
<dbReference type="InParanoid" id="A0A1I7V6C9"/>
<dbReference type="CDD" id="cd14473">
    <property type="entry name" value="FERM_B-lobe"/>
    <property type="match status" value="1"/>
</dbReference>
<evidence type="ECO:0000256" key="2">
    <source>
        <dbReference type="ARBA" id="ARBA00022490"/>
    </source>
</evidence>
<dbReference type="InterPro" id="IPR021774">
    <property type="entry name" value="CUPID"/>
</dbReference>
<keyword evidence="2" id="KW-0963">Cytoplasm</keyword>
<evidence type="ECO:0000256" key="3">
    <source>
        <dbReference type="ARBA" id="ARBA00023054"/>
    </source>
</evidence>
<dbReference type="Gene3D" id="1.20.80.10">
    <property type="match status" value="1"/>
</dbReference>
<dbReference type="SMART" id="SM01196">
    <property type="entry name" value="FERM_C"/>
    <property type="match status" value="1"/>
</dbReference>
<dbReference type="eggNOG" id="KOG3529">
    <property type="taxonomic scope" value="Eukaryota"/>
</dbReference>
<dbReference type="PROSITE" id="PS50057">
    <property type="entry name" value="FERM_3"/>
    <property type="match status" value="1"/>
</dbReference>
<sequence>MWLPQFRASTLKSGQIHERIEMHDGKRSVIHLLDGQQLELIIQPRLVVHELLNIIASHVALKDADKQYFGLAYVDHLEQYHWLPTDRRVLEYEIPRKSHQLHAVLELHHSVKFFVDSVLTLCHPSAVELYFLETAKRLVKGLLEFTDLEYYKIASSFLQIYCGNYVRFRIKMTVYESAIDPVIFSDEKARCALAELIPIPSGILHTYDISLGDVEKNVIELYKDLSGVPKGVAILNFLQTAERSSTHGCHFYQVRDKAGQPWTVGISNKGIFQYDPADISKPKKIFNWSLLDNLYYRDRKFSIEVRNTRVIQSSGNANSILDSTGCLDSDDELAKAVRDPTTQVSISRRSIASSAVQVHAFYCDTNFLCKTIWSTAISLHQFYLDQRTCISAKRIVSNDPGVELKQLGEKLCRLISHSSVASSLPSLNSLLSNSMPSAKVSDGSLVSLSSLNDIQNREKTQEEKQKEVELYRQLKKRKNELEEKLLAKLDELREVCIKEAEITGELPKEIYKTLMPGEEEPKVKRRVGTAFSLSEEVFKRPIDSNDRISMLEADVELHRKIVAAAERLAKDKTTNKSVRKKRQKDLIAATQKLRGLEFGLTQLRLSASKPDVSSSTRNVSGSKGPWRNCSDYQIESTSLGTRNDSNSLITKSCPATPRGSFPDLLTSTENERSEADDDDYDDDGKRRASTECVQRYPSTSTCSSIHSAHHLNNNNAFLTTVAECGLSLGNPSFDSRTSKREPPPLPHQTCYFLPEREISWEKLKNRSAENHHTPVYENVGYKSCVSYKSSYREMNYPTLNDHTNCKDRVQRAFSDHDLPEQGSVTTKNRDKYESRINYAVGCSGSSRNITTYGTALKQPSWKFHFGQENSRDLCTIGAGTGSSDTSRQAVIQHQQQHDETPSSSCLGSKVMNSSLETYRQSSSSCCNSPPVTGLLLNDGKTPLRYAVLPTSRSYNDGFATASLDRRAMKERQSSCSSMGYHQLRSTQLAVNDTVREICIGQPVTRHSPLSTSRFTTTFPVSGPASVEKSKPLVSADIHYYQQRSPLQQRNSPERSVTSPRNVVQIAGSSSSLRPPPPAYPVAVRNGIFGARSPLGEAITVPTEPRMDALKNYYKDKVNGRKKNATAV</sequence>
<dbReference type="SMART" id="SM00295">
    <property type="entry name" value="B41"/>
    <property type="match status" value="1"/>
</dbReference>
<dbReference type="InterPro" id="IPR018979">
    <property type="entry name" value="FERM_N"/>
</dbReference>
<keyword evidence="3 4" id="KW-0175">Coiled coil</keyword>
<dbReference type="SUPFAM" id="SSF54236">
    <property type="entry name" value="Ubiquitin-like"/>
    <property type="match status" value="1"/>
</dbReference>
<feature type="compositionally biased region" description="Polar residues" evidence="5">
    <location>
        <begin position="630"/>
        <end position="650"/>
    </location>
</feature>
<organism evidence="7 8">
    <name type="scientific">Loa loa</name>
    <name type="common">Eye worm</name>
    <name type="synonym">Filaria loa</name>
    <dbReference type="NCBI Taxonomy" id="7209"/>
    <lineage>
        <taxon>Eukaryota</taxon>
        <taxon>Metazoa</taxon>
        <taxon>Ecdysozoa</taxon>
        <taxon>Nematoda</taxon>
        <taxon>Chromadorea</taxon>
        <taxon>Rhabditida</taxon>
        <taxon>Spirurina</taxon>
        <taxon>Spiruromorpha</taxon>
        <taxon>Filarioidea</taxon>
        <taxon>Onchocercidae</taxon>
        <taxon>Loa</taxon>
    </lineage>
</organism>
<feature type="region of interest" description="Disordered" evidence="5">
    <location>
        <begin position="1042"/>
        <end position="1077"/>
    </location>
</feature>
<dbReference type="InterPro" id="IPR011993">
    <property type="entry name" value="PH-like_dom_sf"/>
</dbReference>
<dbReference type="InterPro" id="IPR019748">
    <property type="entry name" value="FERM_central"/>
</dbReference>
<evidence type="ECO:0000313" key="7">
    <source>
        <dbReference type="Proteomes" id="UP000095285"/>
    </source>
</evidence>
<dbReference type="InterPro" id="IPR018980">
    <property type="entry name" value="FERM_PH-like_C"/>
</dbReference>
<protein>
    <submittedName>
        <fullName evidence="8">GRP1 binding protein</fullName>
    </submittedName>
</protein>
<gene>
    <name evidence="8" type="primary">LOAG_08451</name>
</gene>
<dbReference type="AlphaFoldDB" id="A0A1I7V6C9"/>
<dbReference type="GO" id="GO:0090162">
    <property type="term" value="P:establishment of epithelial cell polarity"/>
    <property type="evidence" value="ECO:0007669"/>
    <property type="project" value="InterPro"/>
</dbReference>
<proteinExistence type="predicted"/>
<feature type="domain" description="FERM" evidence="6">
    <location>
        <begin position="26"/>
        <end position="387"/>
    </location>
</feature>
<dbReference type="Gene3D" id="2.30.29.30">
    <property type="entry name" value="Pleckstrin-homology domain (PH domain)/Phosphotyrosine-binding domain (PTB)"/>
    <property type="match status" value="1"/>
</dbReference>
<dbReference type="Pfam" id="PF11819">
    <property type="entry name" value="CUPID"/>
    <property type="match status" value="1"/>
</dbReference>
<dbReference type="Pfam" id="PF00373">
    <property type="entry name" value="FERM_M"/>
    <property type="match status" value="1"/>
</dbReference>
<dbReference type="WBParaSite" id="EN70_10369">
    <property type="protein sequence ID" value="EN70_10369"/>
    <property type="gene ID" value="EN70_10369"/>
</dbReference>
<dbReference type="InterPro" id="IPR029071">
    <property type="entry name" value="Ubiquitin-like_domsf"/>
</dbReference>
<reference evidence="8" key="2">
    <citation type="submission" date="2016-11" db="UniProtKB">
        <authorList>
            <consortium name="WormBaseParasite"/>
        </authorList>
    </citation>
    <scope>IDENTIFICATION</scope>
</reference>
<evidence type="ECO:0000313" key="8">
    <source>
        <dbReference type="WBParaSite" id="EN70_10369"/>
    </source>
</evidence>
<dbReference type="SUPFAM" id="SSF50729">
    <property type="entry name" value="PH domain-like"/>
    <property type="match status" value="1"/>
</dbReference>
<dbReference type="GO" id="GO:0005737">
    <property type="term" value="C:cytoplasm"/>
    <property type="evidence" value="ECO:0007669"/>
    <property type="project" value="UniProtKB-SubCell"/>
</dbReference>
<accession>A0A1I7V6C9</accession>
<dbReference type="Gene3D" id="3.10.20.90">
    <property type="entry name" value="Phosphatidylinositol 3-kinase Catalytic Subunit, Chain A, domain 1"/>
    <property type="match status" value="1"/>
</dbReference>